<dbReference type="Proteomes" id="UP001500192">
    <property type="component" value="Unassembled WGS sequence"/>
</dbReference>
<dbReference type="EMBL" id="BAABIB010000079">
    <property type="protein sequence ID" value="GAA5168155.1"/>
    <property type="molecule type" value="Genomic_DNA"/>
</dbReference>
<evidence type="ECO:0000313" key="1">
    <source>
        <dbReference type="EMBL" id="GAA5168155.1"/>
    </source>
</evidence>
<proteinExistence type="predicted"/>
<evidence type="ECO:0000313" key="2">
    <source>
        <dbReference type="Proteomes" id="UP001500192"/>
    </source>
</evidence>
<keyword evidence="1" id="KW-0547">Nucleotide-binding</keyword>
<accession>A0ABP9QVS6</accession>
<keyword evidence="2" id="KW-1185">Reference proteome</keyword>
<dbReference type="PRINTS" id="PR00364">
    <property type="entry name" value="DISEASERSIST"/>
</dbReference>
<dbReference type="SUPFAM" id="SSF52540">
    <property type="entry name" value="P-loop containing nucleoside triphosphate hydrolases"/>
    <property type="match status" value="1"/>
</dbReference>
<dbReference type="RefSeq" id="WP_346054743.1">
    <property type="nucleotide sequence ID" value="NZ_BAABIB010000079.1"/>
</dbReference>
<gene>
    <name evidence="1" type="ORF">GCM10023214_43520</name>
</gene>
<dbReference type="InterPro" id="IPR027417">
    <property type="entry name" value="P-loop_NTPase"/>
</dbReference>
<reference evidence="2" key="1">
    <citation type="journal article" date="2019" name="Int. J. Syst. Evol. Microbiol.">
        <title>The Global Catalogue of Microorganisms (GCM) 10K type strain sequencing project: providing services to taxonomists for standard genome sequencing and annotation.</title>
        <authorList>
            <consortium name="The Broad Institute Genomics Platform"/>
            <consortium name="The Broad Institute Genome Sequencing Center for Infectious Disease"/>
            <person name="Wu L."/>
            <person name="Ma J."/>
        </authorList>
    </citation>
    <scope>NUCLEOTIDE SEQUENCE [LARGE SCALE GENOMIC DNA]</scope>
    <source>
        <strain evidence="2">JCM 18054</strain>
    </source>
</reference>
<protein>
    <submittedName>
        <fullName evidence="1">ATP-binding protein</fullName>
    </submittedName>
</protein>
<organism evidence="1 2">
    <name type="scientific">Amycolatopsis dongchuanensis</name>
    <dbReference type="NCBI Taxonomy" id="1070866"/>
    <lineage>
        <taxon>Bacteria</taxon>
        <taxon>Bacillati</taxon>
        <taxon>Actinomycetota</taxon>
        <taxon>Actinomycetes</taxon>
        <taxon>Pseudonocardiales</taxon>
        <taxon>Pseudonocardiaceae</taxon>
        <taxon>Amycolatopsis</taxon>
    </lineage>
</organism>
<dbReference type="CDD" id="cd00009">
    <property type="entry name" value="AAA"/>
    <property type="match status" value="1"/>
</dbReference>
<sequence>MPDAATARDEVFVGRVAELAAFRQALAGGPAAPVLLHLHGPGGIGKSALLRRFTAEALAAGRHVVSVDGHDVGGRPEAIEAAARDAFGDDRVLLVIDGFEQCRGLECWLRTRFLPRLPEHAVIVIAGRLPLAPEWRRDPGWAPVLRTIALGELPPRDAGALLTARGVPSELHASVLADAGGLPLALSLAAELALREHGWQHTEDVASALLEALAGEVPSAAHRHALRLFAHARTTTPELLRAALPWEETAALYAWLAALPFVESCQAGLYPHDLVRQALDEGVRGGGEREYRSMHRRILQHLVERARTAGEPLAVEDATQYIYRVGDVKRRYFTFDGDGQLVQDSYRPEDRAELLAMARQAEGAETARMVAFWLDHQPQNFAVYRSRGTARPVAFMARLGFATVEEAELAADPMVAAAWERCRATGGLAAGEHFSIVRFLVDPAAPRRPSPAMDLMLQDCLAASLRDAGMVVAFSVWSDPDFWQPLLGYADYHPVPGGDRRIDGRRHALFAHDWREVPLPQWLDTLPAAL</sequence>
<dbReference type="Gene3D" id="3.40.50.300">
    <property type="entry name" value="P-loop containing nucleotide triphosphate hydrolases"/>
    <property type="match status" value="1"/>
</dbReference>
<keyword evidence="1" id="KW-0067">ATP-binding</keyword>
<comment type="caution">
    <text evidence="1">The sequence shown here is derived from an EMBL/GenBank/DDBJ whole genome shotgun (WGS) entry which is preliminary data.</text>
</comment>
<dbReference type="GO" id="GO:0005524">
    <property type="term" value="F:ATP binding"/>
    <property type="evidence" value="ECO:0007669"/>
    <property type="project" value="UniProtKB-KW"/>
</dbReference>
<name>A0ABP9QVS6_9PSEU</name>